<evidence type="ECO:0000256" key="2">
    <source>
        <dbReference type="ARBA" id="ARBA00022664"/>
    </source>
</evidence>
<dbReference type="PANTHER" id="PTHR42908:SF6">
    <property type="entry name" value="116 KDA U5 SMALL NUCLEAR RIBONUCLEOPROTEIN COMPONENT"/>
    <property type="match status" value="1"/>
</dbReference>
<evidence type="ECO:0000259" key="9">
    <source>
        <dbReference type="PROSITE" id="PS51722"/>
    </source>
</evidence>
<dbReference type="Gene3D" id="3.30.230.10">
    <property type="match status" value="1"/>
</dbReference>
<dbReference type="Gene3D" id="2.40.30.10">
    <property type="entry name" value="Translation factors"/>
    <property type="match status" value="1"/>
</dbReference>
<dbReference type="PANTHER" id="PTHR42908">
    <property type="entry name" value="TRANSLATION ELONGATION FACTOR-RELATED"/>
    <property type="match status" value="1"/>
</dbReference>
<evidence type="ECO:0000256" key="4">
    <source>
        <dbReference type="ARBA" id="ARBA00023134"/>
    </source>
</evidence>
<dbReference type="FunFam" id="3.40.50.300:FF:000646">
    <property type="entry name" value="U5 small nuclear ribonucleoprotein component"/>
    <property type="match status" value="1"/>
</dbReference>
<comment type="caution">
    <text evidence="10">The sequence shown here is derived from an EMBL/GenBank/DDBJ whole genome shotgun (WGS) entry which is preliminary data.</text>
</comment>
<dbReference type="SMART" id="SM00838">
    <property type="entry name" value="EFG_C"/>
    <property type="match status" value="1"/>
</dbReference>
<evidence type="ECO:0000256" key="5">
    <source>
        <dbReference type="ARBA" id="ARBA00023187"/>
    </source>
</evidence>
<evidence type="ECO:0000256" key="8">
    <source>
        <dbReference type="SAM" id="MobiDB-lite"/>
    </source>
</evidence>
<dbReference type="Pfam" id="PF03764">
    <property type="entry name" value="EFG_IV"/>
    <property type="match status" value="1"/>
</dbReference>
<dbReference type="FunFam" id="3.30.70.870:FF:000002">
    <property type="entry name" value="Translation elongation factor 2"/>
    <property type="match status" value="1"/>
</dbReference>
<proteinExistence type="predicted"/>
<dbReference type="InterPro" id="IPR000640">
    <property type="entry name" value="EFG_V-like"/>
</dbReference>
<dbReference type="GO" id="GO:0005682">
    <property type="term" value="C:U5 snRNP"/>
    <property type="evidence" value="ECO:0007669"/>
    <property type="project" value="UniProtKB-ARBA"/>
</dbReference>
<dbReference type="GO" id="GO:0005829">
    <property type="term" value="C:cytosol"/>
    <property type="evidence" value="ECO:0007669"/>
    <property type="project" value="TreeGrafter"/>
</dbReference>
<dbReference type="Gene3D" id="3.30.70.870">
    <property type="entry name" value="Elongation Factor G (Translational Gtpase), domain 3"/>
    <property type="match status" value="1"/>
</dbReference>
<organism evidence="10 11">
    <name type="scientific">[Candida] railenensis</name>
    <dbReference type="NCBI Taxonomy" id="45579"/>
    <lineage>
        <taxon>Eukaryota</taxon>
        <taxon>Fungi</taxon>
        <taxon>Dikarya</taxon>
        <taxon>Ascomycota</taxon>
        <taxon>Saccharomycotina</taxon>
        <taxon>Pichiomycetes</taxon>
        <taxon>Debaryomycetaceae</taxon>
        <taxon>Kurtzmaniella</taxon>
    </lineage>
</organism>
<dbReference type="GO" id="GO:0003924">
    <property type="term" value="F:GTPase activity"/>
    <property type="evidence" value="ECO:0007669"/>
    <property type="project" value="InterPro"/>
</dbReference>
<dbReference type="Pfam" id="PF16004">
    <property type="entry name" value="EFTUD2"/>
    <property type="match status" value="1"/>
</dbReference>
<dbReference type="SUPFAM" id="SSF54211">
    <property type="entry name" value="Ribosomal protein S5 domain 2-like"/>
    <property type="match status" value="1"/>
</dbReference>
<evidence type="ECO:0000256" key="7">
    <source>
        <dbReference type="ARBA" id="ARBA00055641"/>
    </source>
</evidence>
<feature type="compositionally biased region" description="Acidic residues" evidence="8">
    <location>
        <begin position="18"/>
        <end position="30"/>
    </location>
</feature>
<dbReference type="Gene3D" id="3.90.1430.10">
    <property type="entry name" value="Yeast translation eEF2 (G' domain)"/>
    <property type="match status" value="1"/>
</dbReference>
<dbReference type="AlphaFoldDB" id="A0A9P0VZ20"/>
<reference evidence="10" key="1">
    <citation type="submission" date="2022-03" db="EMBL/GenBank/DDBJ databases">
        <authorList>
            <person name="Legras J.-L."/>
            <person name="Devillers H."/>
            <person name="Grondin C."/>
        </authorList>
    </citation>
    <scope>NUCLEOTIDE SEQUENCE</scope>
    <source>
        <strain evidence="10">CLIB 1423</strain>
    </source>
</reference>
<dbReference type="Gene3D" id="3.40.50.300">
    <property type="entry name" value="P-loop containing nucleotide triphosphate hydrolases"/>
    <property type="match status" value="1"/>
</dbReference>
<feature type="domain" description="Tr-type G" evidence="9">
    <location>
        <begin position="138"/>
        <end position="412"/>
    </location>
</feature>
<keyword evidence="5" id="KW-0508">mRNA splicing</keyword>
<dbReference type="InterPro" id="IPR020568">
    <property type="entry name" value="Ribosomal_Su5_D2-typ_SF"/>
</dbReference>
<evidence type="ECO:0000256" key="6">
    <source>
        <dbReference type="ARBA" id="ARBA00023242"/>
    </source>
</evidence>
<keyword evidence="3" id="KW-0547">Nucleotide-binding</keyword>
<dbReference type="EMBL" id="CAKXYY010000009">
    <property type="protein sequence ID" value="CAH2353078.1"/>
    <property type="molecule type" value="Genomic_DNA"/>
</dbReference>
<dbReference type="PRINTS" id="PR00315">
    <property type="entry name" value="ELONGATNFCT"/>
</dbReference>
<dbReference type="GO" id="GO:0030623">
    <property type="term" value="F:U5 snRNA binding"/>
    <property type="evidence" value="ECO:0007669"/>
    <property type="project" value="TreeGrafter"/>
</dbReference>
<dbReference type="CDD" id="cd01683">
    <property type="entry name" value="EF2_IV_snRNP"/>
    <property type="match status" value="1"/>
</dbReference>
<comment type="subcellular location">
    <subcellularLocation>
        <location evidence="1">Nucleus</location>
    </subcellularLocation>
</comment>
<dbReference type="Gene3D" id="3.30.70.240">
    <property type="match status" value="1"/>
</dbReference>
<dbReference type="InterPro" id="IPR009000">
    <property type="entry name" value="Transl_B-barrel_sf"/>
</dbReference>
<evidence type="ECO:0000313" key="10">
    <source>
        <dbReference type="EMBL" id="CAH2353078.1"/>
    </source>
</evidence>
<gene>
    <name evidence="10" type="ORF">CLIB1423_09S02300</name>
</gene>
<dbReference type="SUPFAM" id="SSF52540">
    <property type="entry name" value="P-loop containing nucleoside triphosphate hydrolases"/>
    <property type="match status" value="1"/>
</dbReference>
<dbReference type="GO" id="GO:0046540">
    <property type="term" value="C:U4/U6 x U5 tri-snRNP complex"/>
    <property type="evidence" value="ECO:0007669"/>
    <property type="project" value="TreeGrafter"/>
</dbReference>
<dbReference type="Pfam" id="PF22042">
    <property type="entry name" value="EF-G_D2"/>
    <property type="match status" value="1"/>
</dbReference>
<feature type="compositionally biased region" description="Low complexity" evidence="8">
    <location>
        <begin position="33"/>
        <end position="42"/>
    </location>
</feature>
<dbReference type="GO" id="GO:0071007">
    <property type="term" value="C:U2-type catalytic step 2 spliceosome"/>
    <property type="evidence" value="ECO:0007669"/>
    <property type="project" value="TreeGrafter"/>
</dbReference>
<dbReference type="GO" id="GO:0005525">
    <property type="term" value="F:GTP binding"/>
    <property type="evidence" value="ECO:0007669"/>
    <property type="project" value="UniProtKB-KW"/>
</dbReference>
<dbReference type="InterPro" id="IPR005517">
    <property type="entry name" value="Transl_elong_EFG/EF2_IV"/>
</dbReference>
<dbReference type="SMART" id="SM00889">
    <property type="entry name" value="EFG_IV"/>
    <property type="match status" value="1"/>
</dbReference>
<dbReference type="SUPFAM" id="SSF50447">
    <property type="entry name" value="Translation proteins"/>
    <property type="match status" value="1"/>
</dbReference>
<dbReference type="Proteomes" id="UP000837801">
    <property type="component" value="Unassembled WGS sequence"/>
</dbReference>
<protein>
    <submittedName>
        <fullName evidence="10">Pre-mRNA-splicing factor Snu114p</fullName>
    </submittedName>
</protein>
<sequence length="975" mass="108380">MDEGDIYDEFGNLIGDAFDSDAESSEEERVEESQSPIHSASDSDIKEDEDEEMNGESESEGGALVKHTLSGTFGPNVETIISRPTDEIVDEPVIQPIRTKSMKIEEEATATSDENLEFEPSCIYSRKYMVDLADNLPERIRNLALVGGLHSGKSTFVDMLVLHTHADSISLPKQLKSFKPLRYMDNHKLEIDRGMTIKTNAITLLLSDSQERSYVCNILDTPGHPNFIDEAKSAMQAVDGIVYVVDIVEGLKNSTDKLVLTHAIKQNLPITIVLNKIDRLILELRLPVHDSYYKIRSILEDINAFIKESEYIGTYKHETDMSPLNGNVIFSSSTYQFTFSLHTFANLYRESFGNDINLYDFSEKLWGDVFYDEENSQFIGSSSNGKHKRSFNSFILEPLYKVFIQSVTSDSTGKKLSQTLWNNFKLKLHKPSVRQDVQILLKDVLSAVFSMSGGGGVVSGFADMIGNGISNPMEKADQSSLVGHVVKLVENSSGDMFYSLVRVVSGKLSVGDQVRVLGENFEEDEEDQRLETVTELFLAGGRYKTPVKSVGPGSIVMIGGIDRIISKGATIVSASQSLDQIENLYVPPSYSASSVFKVAIEPAKPSQLPLLLEGFLKLNKSYLSCQIKVEESGEHVVLAPGELYMDCMLHDLRFFFTDNLEIKVSDPMTKFSETCINPSTTKITTRSANGQNSISIIAEPVNDDNLSRAIEIGENLTPKRLRNEFGWDSLASRSIWCFNSAPDDLMPNILLDDTLPGETNKELLTSVKESINLGFKWSSNEGPLCDEPIRGTKFKILDAALSEISIQRNGTQIIPMTRKACYTGVMTATPRLMEPIYSVHATCSSYGAAKAISRLLSKRRGYVLEGSDYPIPATKLFQVEGVVPVIESIGLETDVRIQTQGQAMVFLEFSKWDIVPGNPLDKDCFQPALRPVPSESLARDFVMKTRKRKGLSGEPNLSRYIDNQLFEKLKESGLI</sequence>
<feature type="compositionally biased region" description="Acidic residues" evidence="8">
    <location>
        <begin position="45"/>
        <end position="59"/>
    </location>
</feature>
<accession>A0A9P0VZ20</accession>
<dbReference type="GO" id="GO:0000398">
    <property type="term" value="P:mRNA splicing, via spliceosome"/>
    <property type="evidence" value="ECO:0007669"/>
    <property type="project" value="TreeGrafter"/>
</dbReference>
<name>A0A9P0VZ20_9ASCO</name>
<dbReference type="InterPro" id="IPR035647">
    <property type="entry name" value="EFG_III/V"/>
</dbReference>
<keyword evidence="6" id="KW-0539">Nucleus</keyword>
<dbReference type="InterPro" id="IPR014721">
    <property type="entry name" value="Ribsml_uS5_D2-typ_fold_subgr"/>
</dbReference>
<dbReference type="OrthoDB" id="364892at2759"/>
<dbReference type="CDD" id="cd04090">
    <property type="entry name" value="EF2_II_snRNP"/>
    <property type="match status" value="1"/>
</dbReference>
<dbReference type="Pfam" id="PF00679">
    <property type="entry name" value="EFG_C"/>
    <property type="match status" value="1"/>
</dbReference>
<dbReference type="InterPro" id="IPR000795">
    <property type="entry name" value="T_Tr_GTP-bd_dom"/>
</dbReference>
<dbReference type="SUPFAM" id="SSF54980">
    <property type="entry name" value="EF-G C-terminal domain-like"/>
    <property type="match status" value="2"/>
</dbReference>
<feature type="region of interest" description="Disordered" evidence="8">
    <location>
        <begin position="1"/>
        <end position="70"/>
    </location>
</feature>
<comment type="function">
    <text evidence="7">Component of the U5 snRNP complex required for pre-mRNA splicing. Binds GTP.</text>
</comment>
<keyword evidence="2" id="KW-0507">mRNA processing</keyword>
<evidence type="ECO:0000256" key="1">
    <source>
        <dbReference type="ARBA" id="ARBA00004123"/>
    </source>
</evidence>
<dbReference type="InterPro" id="IPR031950">
    <property type="entry name" value="EFTUD2_N"/>
</dbReference>
<dbReference type="InterPro" id="IPR027417">
    <property type="entry name" value="P-loop_NTPase"/>
</dbReference>
<dbReference type="Pfam" id="PF00009">
    <property type="entry name" value="GTP_EFTU"/>
    <property type="match status" value="1"/>
</dbReference>
<evidence type="ECO:0000313" key="11">
    <source>
        <dbReference type="Proteomes" id="UP000837801"/>
    </source>
</evidence>
<keyword evidence="11" id="KW-1185">Reference proteome</keyword>
<keyword evidence="4" id="KW-0342">GTP-binding</keyword>
<evidence type="ECO:0000256" key="3">
    <source>
        <dbReference type="ARBA" id="ARBA00022741"/>
    </source>
</evidence>
<dbReference type="InterPro" id="IPR053905">
    <property type="entry name" value="EF-G-like_DII"/>
</dbReference>
<dbReference type="GO" id="GO:0000974">
    <property type="term" value="C:Prp19 complex"/>
    <property type="evidence" value="ECO:0007669"/>
    <property type="project" value="UniProtKB-ARBA"/>
</dbReference>
<dbReference type="PROSITE" id="PS51722">
    <property type="entry name" value="G_TR_2"/>
    <property type="match status" value="1"/>
</dbReference>